<reference evidence="3 4" key="1">
    <citation type="submission" date="2024-04" db="EMBL/GenBank/DDBJ databases">
        <title>Draft genome sequence of Sessilibacter corallicola NBRC 116591.</title>
        <authorList>
            <person name="Miyakawa T."/>
            <person name="Kusuya Y."/>
            <person name="Miura T."/>
        </authorList>
    </citation>
    <scope>NUCLEOTIDE SEQUENCE [LARGE SCALE GENOMIC DNA]</scope>
    <source>
        <strain evidence="3 4">KU-00831-HH</strain>
    </source>
</reference>
<dbReference type="InterPro" id="IPR026634">
    <property type="entry name" value="TPST-like"/>
</dbReference>
<protein>
    <recommendedName>
        <fullName evidence="5">Tetratricopeptide repeat protein</fullName>
    </recommendedName>
</protein>
<dbReference type="SMART" id="SM00028">
    <property type="entry name" value="TPR"/>
    <property type="match status" value="4"/>
</dbReference>
<dbReference type="SUPFAM" id="SSF48452">
    <property type="entry name" value="TPR-like"/>
    <property type="match status" value="1"/>
</dbReference>
<gene>
    <name evidence="3" type="ORF">NBRC116591_01610</name>
</gene>
<dbReference type="PANTHER" id="PTHR12788">
    <property type="entry name" value="PROTEIN-TYROSINE SULFOTRANSFERASE 2"/>
    <property type="match status" value="1"/>
</dbReference>
<keyword evidence="1" id="KW-0808">Transferase</keyword>
<feature type="repeat" description="TPR" evidence="2">
    <location>
        <begin position="150"/>
        <end position="183"/>
    </location>
</feature>
<dbReference type="Pfam" id="PF13469">
    <property type="entry name" value="Sulfotransfer_3"/>
    <property type="match status" value="1"/>
</dbReference>
<dbReference type="Proteomes" id="UP001465153">
    <property type="component" value="Unassembled WGS sequence"/>
</dbReference>
<evidence type="ECO:0008006" key="5">
    <source>
        <dbReference type="Google" id="ProtNLM"/>
    </source>
</evidence>
<name>A0ABQ0A3X9_9GAMM</name>
<dbReference type="Gene3D" id="1.25.40.10">
    <property type="entry name" value="Tetratricopeptide repeat domain"/>
    <property type="match status" value="1"/>
</dbReference>
<dbReference type="InterPro" id="IPR027417">
    <property type="entry name" value="P-loop_NTPase"/>
</dbReference>
<dbReference type="InterPro" id="IPR019734">
    <property type="entry name" value="TPR_rpt"/>
</dbReference>
<accession>A0ABQ0A3X9</accession>
<organism evidence="3 4">
    <name type="scientific">Sessilibacter corallicola</name>
    <dbReference type="NCBI Taxonomy" id="2904075"/>
    <lineage>
        <taxon>Bacteria</taxon>
        <taxon>Pseudomonadati</taxon>
        <taxon>Pseudomonadota</taxon>
        <taxon>Gammaproteobacteria</taxon>
        <taxon>Cellvibrionales</taxon>
        <taxon>Cellvibrionaceae</taxon>
        <taxon>Sessilibacter</taxon>
    </lineage>
</organism>
<dbReference type="Gene3D" id="3.40.50.300">
    <property type="entry name" value="P-loop containing nucleotide triphosphate hydrolases"/>
    <property type="match status" value="1"/>
</dbReference>
<dbReference type="RefSeq" id="WP_353301314.1">
    <property type="nucleotide sequence ID" value="NZ_BAABWN010000001.1"/>
</dbReference>
<evidence type="ECO:0000313" key="3">
    <source>
        <dbReference type="EMBL" id="GAA6166351.1"/>
    </source>
</evidence>
<dbReference type="Pfam" id="PF00515">
    <property type="entry name" value="TPR_1"/>
    <property type="match status" value="1"/>
</dbReference>
<dbReference type="EMBL" id="BAABWN010000001">
    <property type="protein sequence ID" value="GAA6166351.1"/>
    <property type="molecule type" value="Genomic_DNA"/>
</dbReference>
<dbReference type="SUPFAM" id="SSF52540">
    <property type="entry name" value="P-loop containing nucleoside triphosphate hydrolases"/>
    <property type="match status" value="1"/>
</dbReference>
<keyword evidence="2" id="KW-0802">TPR repeat</keyword>
<comment type="caution">
    <text evidence="3">The sequence shown here is derived from an EMBL/GenBank/DDBJ whole genome shotgun (WGS) entry which is preliminary data.</text>
</comment>
<evidence type="ECO:0000256" key="2">
    <source>
        <dbReference type="PROSITE-ProRule" id="PRU00339"/>
    </source>
</evidence>
<dbReference type="Pfam" id="PF13432">
    <property type="entry name" value="TPR_16"/>
    <property type="match status" value="1"/>
</dbReference>
<sequence>MSIPKANNLFDNPSDQLHAVTQLLADGNIDNAAALCVQLTKSFPRCSDVWRLLSSVSLQLTKPKLAIDSALKAVELNPKSTLNFIQLTKSYLAIHEWKNAKKAIAYAQQLPLNNDADLIADLAKTTFDTGDIDKPLELYNQALIIDNNHIEALHNRALLYRFQGNFDLAEQDYQRLLQIQPNDVESLYELSQLKTWDNDHPGLERINAINKNAQSWKERAYVEFALGKFLEDQKRFEDAFNHYHQGNKIIHHQNAQVNKQFLENDITVHKNLPKLFSLLNAKDTILKDINPKDINAKKSGNDISGGWKPLFILGMPRTGSTLIDRILSNHSSVISGGELTSMPLAIMESVGLSAINDPFLLNLDQLKPPTEKSISFIKNRYRQLTQDKARPDNNHKFVIDKLPFNHKFIGHIISAFPDAKIIYSQRNLSDTLISNYKMLFNHGYSYSYNLESLTVYLRSFAAMMNQWQKLYPQNIHILNYETLIESPESTITNVLSFCGLSIEQRCFEFYKNPTPSHTASASQIRQPMHKKSIHHWKHYESQLTEFTQRFKQ</sequence>
<evidence type="ECO:0000256" key="1">
    <source>
        <dbReference type="ARBA" id="ARBA00022679"/>
    </source>
</evidence>
<keyword evidence="4" id="KW-1185">Reference proteome</keyword>
<dbReference type="PROSITE" id="PS50005">
    <property type="entry name" value="TPR"/>
    <property type="match status" value="1"/>
</dbReference>
<dbReference type="InterPro" id="IPR011990">
    <property type="entry name" value="TPR-like_helical_dom_sf"/>
</dbReference>
<evidence type="ECO:0000313" key="4">
    <source>
        <dbReference type="Proteomes" id="UP001465153"/>
    </source>
</evidence>
<proteinExistence type="predicted"/>
<dbReference type="PANTHER" id="PTHR12788:SF10">
    <property type="entry name" value="PROTEIN-TYROSINE SULFOTRANSFERASE"/>
    <property type="match status" value="1"/>
</dbReference>